<dbReference type="AlphaFoldDB" id="A0A1C6W0F9"/>
<accession>A0A1C6W0F9</accession>
<dbReference type="SUPFAM" id="SSF53474">
    <property type="entry name" value="alpha/beta-Hydrolases"/>
    <property type="match status" value="1"/>
</dbReference>
<dbReference type="SUPFAM" id="SSF47336">
    <property type="entry name" value="ACP-like"/>
    <property type="match status" value="1"/>
</dbReference>
<sequence>MRRIWCNALDISRLSIDDAFFDVGGTSFSAVLVLDAIHREFGVKLPFETLFNDATVEDLARVVRGGHHVSPRSLMDFRPGSRLPVLVCVHPLSGNLSWYRDLVDAVPKSVPCVGLQAMGLDPRCEPHRGIPAMAEHYVDELTNRYDPGEIVLAGYSFGGLVAFEMACQMDGRGTPPKGLMIIDALVPERPGGPAPPTANLRTLVEVVLSLEIDVDELVDLPADALCATLLHAAEQAGTLPMGYGSDQLQRIIDVVYRNCDATDTFVPAIYRQPAHLVTIAGAEGRSANTDIWRSLCPAGLDVHDIGTNHSDVMFGRHAAEVADVMWELWWEPDQGGLR</sequence>
<dbReference type="SMART" id="SM00824">
    <property type="entry name" value="PKS_TE"/>
    <property type="match status" value="1"/>
</dbReference>
<evidence type="ECO:0000313" key="3">
    <source>
        <dbReference type="Proteomes" id="UP000198605"/>
    </source>
</evidence>
<evidence type="ECO:0000259" key="1">
    <source>
        <dbReference type="PROSITE" id="PS50075"/>
    </source>
</evidence>
<name>A0A1C6W0F9_9ACTN</name>
<protein>
    <submittedName>
        <fullName evidence="2">Thioesterase domain-containing protein</fullName>
    </submittedName>
</protein>
<dbReference type="Proteomes" id="UP000198605">
    <property type="component" value="Unassembled WGS sequence"/>
</dbReference>
<dbReference type="STRING" id="47854.GA0070603_6114"/>
<dbReference type="Pfam" id="PF00550">
    <property type="entry name" value="PP-binding"/>
    <property type="match status" value="1"/>
</dbReference>
<evidence type="ECO:0000313" key="2">
    <source>
        <dbReference type="EMBL" id="SCL71894.1"/>
    </source>
</evidence>
<dbReference type="Pfam" id="PF00975">
    <property type="entry name" value="Thioesterase"/>
    <property type="match status" value="1"/>
</dbReference>
<dbReference type="InterPro" id="IPR020802">
    <property type="entry name" value="TesA-like"/>
</dbReference>
<dbReference type="InterPro" id="IPR036736">
    <property type="entry name" value="ACP-like_sf"/>
</dbReference>
<dbReference type="InterPro" id="IPR029058">
    <property type="entry name" value="AB_hydrolase_fold"/>
</dbReference>
<dbReference type="Gene3D" id="3.40.50.1820">
    <property type="entry name" value="alpha/beta hydrolase"/>
    <property type="match status" value="1"/>
</dbReference>
<keyword evidence="3" id="KW-1185">Reference proteome</keyword>
<dbReference type="GeneID" id="43282718"/>
<dbReference type="RefSeq" id="WP_244282769.1">
    <property type="nucleotide sequence ID" value="NZ_FMIB01000002.1"/>
</dbReference>
<feature type="domain" description="Carrier" evidence="1">
    <location>
        <begin position="1"/>
        <end position="67"/>
    </location>
</feature>
<dbReference type="EMBL" id="FMIB01000002">
    <property type="protein sequence ID" value="SCL71894.1"/>
    <property type="molecule type" value="Genomic_DNA"/>
</dbReference>
<dbReference type="Gene3D" id="1.10.1200.10">
    <property type="entry name" value="ACP-like"/>
    <property type="match status" value="1"/>
</dbReference>
<proteinExistence type="predicted"/>
<dbReference type="PROSITE" id="PS50075">
    <property type="entry name" value="CARRIER"/>
    <property type="match status" value="1"/>
</dbReference>
<gene>
    <name evidence="2" type="ORF">GA0070603_6114</name>
</gene>
<dbReference type="InterPro" id="IPR001031">
    <property type="entry name" value="Thioesterase"/>
</dbReference>
<reference evidence="3" key="1">
    <citation type="submission" date="2016-06" db="EMBL/GenBank/DDBJ databases">
        <authorList>
            <person name="Varghese N."/>
            <person name="Submissions Spin"/>
        </authorList>
    </citation>
    <scope>NUCLEOTIDE SEQUENCE [LARGE SCALE GENOMIC DNA]</scope>
    <source>
        <strain evidence="3">DSM 44151</strain>
    </source>
</reference>
<dbReference type="InterPro" id="IPR009081">
    <property type="entry name" value="PP-bd_ACP"/>
</dbReference>
<organism evidence="2 3">
    <name type="scientific">Micromonospora chersina</name>
    <dbReference type="NCBI Taxonomy" id="47854"/>
    <lineage>
        <taxon>Bacteria</taxon>
        <taxon>Bacillati</taxon>
        <taxon>Actinomycetota</taxon>
        <taxon>Actinomycetes</taxon>
        <taxon>Micromonosporales</taxon>
        <taxon>Micromonosporaceae</taxon>
        <taxon>Micromonospora</taxon>
    </lineage>
</organism>